<dbReference type="InterPro" id="IPR002645">
    <property type="entry name" value="STAS_dom"/>
</dbReference>
<evidence type="ECO:0000256" key="6">
    <source>
        <dbReference type="RuleBase" id="RU003749"/>
    </source>
</evidence>
<dbReference type="Pfam" id="PF01740">
    <property type="entry name" value="STAS"/>
    <property type="match status" value="1"/>
</dbReference>
<evidence type="ECO:0000256" key="3">
    <source>
        <dbReference type="ARBA" id="ARBA00020784"/>
    </source>
</evidence>
<feature type="domain" description="STAS" evidence="7">
    <location>
        <begin position="18"/>
        <end position="132"/>
    </location>
</feature>
<evidence type="ECO:0000256" key="1">
    <source>
        <dbReference type="ARBA" id="ARBA00001976"/>
    </source>
</evidence>
<accession>A0A1G8JI31</accession>
<dbReference type="GO" id="GO:0030435">
    <property type="term" value="P:sporulation resulting in formation of a cellular spore"/>
    <property type="evidence" value="ECO:0007669"/>
    <property type="project" value="UniProtKB-KW"/>
</dbReference>
<organism evidence="8 9">
    <name type="scientific">Natribacillus halophilus</name>
    <dbReference type="NCBI Taxonomy" id="549003"/>
    <lineage>
        <taxon>Bacteria</taxon>
        <taxon>Bacillati</taxon>
        <taxon>Bacillota</taxon>
        <taxon>Bacilli</taxon>
        <taxon>Bacillales</taxon>
        <taxon>Bacillaceae</taxon>
        <taxon>Natribacillus</taxon>
    </lineage>
</organism>
<name>A0A1G8JI31_9BACI</name>
<keyword evidence="9" id="KW-1185">Reference proteome</keyword>
<dbReference type="InterPro" id="IPR036513">
    <property type="entry name" value="STAS_dom_sf"/>
</dbReference>
<comment type="similarity">
    <text evidence="2 6">Belongs to the anti-sigma-factor antagonist family.</text>
</comment>
<dbReference type="AlphaFoldDB" id="A0A1G8JI31"/>
<dbReference type="PANTHER" id="PTHR33495:SF2">
    <property type="entry name" value="ANTI-SIGMA FACTOR ANTAGONIST TM_1081-RELATED"/>
    <property type="match status" value="1"/>
</dbReference>
<keyword evidence="4" id="KW-0597">Phosphoprotein</keyword>
<sequence>MLEVGTNLGEWRKQKMSFNVETEQKNRVLCVRLYGELDHHAASALRSRVDEALEDSGVEHLLLNAEGLTFMDSSGIGVILGRYKKLQARGGELVVCSVSPSVRRIFEMAGLFKVLRLENEESHALRTLGEAV</sequence>
<reference evidence="8 9" key="1">
    <citation type="submission" date="2016-10" db="EMBL/GenBank/DDBJ databases">
        <authorList>
            <person name="de Groot N.N."/>
        </authorList>
    </citation>
    <scope>NUCLEOTIDE SEQUENCE [LARGE SCALE GENOMIC DNA]</scope>
    <source>
        <strain evidence="8 9">DSM 21771</strain>
    </source>
</reference>
<dbReference type="Proteomes" id="UP000198853">
    <property type="component" value="Unassembled WGS sequence"/>
</dbReference>
<dbReference type="CDD" id="cd07043">
    <property type="entry name" value="STAS_anti-anti-sigma_factors"/>
    <property type="match status" value="1"/>
</dbReference>
<dbReference type="Gene3D" id="3.30.750.24">
    <property type="entry name" value="STAS domain"/>
    <property type="match status" value="1"/>
</dbReference>
<dbReference type="SUPFAM" id="SSF52091">
    <property type="entry name" value="SpoIIaa-like"/>
    <property type="match status" value="1"/>
</dbReference>
<dbReference type="EMBL" id="FNEN01000001">
    <property type="protein sequence ID" value="SDI30300.1"/>
    <property type="molecule type" value="Genomic_DNA"/>
</dbReference>
<dbReference type="GO" id="GO:0043856">
    <property type="term" value="F:anti-sigma factor antagonist activity"/>
    <property type="evidence" value="ECO:0007669"/>
    <property type="project" value="InterPro"/>
</dbReference>
<evidence type="ECO:0000259" key="7">
    <source>
        <dbReference type="PROSITE" id="PS50801"/>
    </source>
</evidence>
<evidence type="ECO:0000256" key="5">
    <source>
        <dbReference type="ARBA" id="ARBA00022969"/>
    </source>
</evidence>
<protein>
    <recommendedName>
        <fullName evidence="3 6">Anti-sigma F factor antagonist</fullName>
    </recommendedName>
    <alternativeName>
        <fullName evidence="6">Stage II sporulation protein</fullName>
    </alternativeName>
</protein>
<keyword evidence="5" id="KW-0749">Sporulation</keyword>
<dbReference type="PROSITE" id="PS50801">
    <property type="entry name" value="STAS"/>
    <property type="match status" value="1"/>
</dbReference>
<evidence type="ECO:0000313" key="9">
    <source>
        <dbReference type="Proteomes" id="UP000198853"/>
    </source>
</evidence>
<dbReference type="GO" id="GO:0045152">
    <property type="term" value="F:antisigma factor binding"/>
    <property type="evidence" value="ECO:0007669"/>
    <property type="project" value="InterPro"/>
</dbReference>
<dbReference type="NCBIfam" id="TIGR00377">
    <property type="entry name" value="ant_ant_sig"/>
    <property type="match status" value="1"/>
</dbReference>
<evidence type="ECO:0000256" key="4">
    <source>
        <dbReference type="ARBA" id="ARBA00022553"/>
    </source>
</evidence>
<evidence type="ECO:0000256" key="2">
    <source>
        <dbReference type="ARBA" id="ARBA00009013"/>
    </source>
</evidence>
<gene>
    <name evidence="8" type="ORF">SAMN04488123_101217</name>
</gene>
<proteinExistence type="inferred from homology"/>
<dbReference type="NCBIfam" id="TIGR02886">
    <property type="entry name" value="spore_II_AA"/>
    <property type="match status" value="1"/>
</dbReference>
<evidence type="ECO:0000313" key="8">
    <source>
        <dbReference type="EMBL" id="SDI30300.1"/>
    </source>
</evidence>
<dbReference type="PANTHER" id="PTHR33495">
    <property type="entry name" value="ANTI-SIGMA FACTOR ANTAGONIST TM_1081-RELATED-RELATED"/>
    <property type="match status" value="1"/>
</dbReference>
<dbReference type="InterPro" id="IPR014237">
    <property type="entry name" value="Anti-sigma_F_ant"/>
</dbReference>
<comment type="function">
    <text evidence="1">In the phosphorylated form it could act as an anti-anti-sigma factor that counteracts SpoIIAB and thus releases sigma f from inhibition.</text>
</comment>
<dbReference type="InterPro" id="IPR003658">
    <property type="entry name" value="Anti-sigma_ant"/>
</dbReference>